<protein>
    <submittedName>
        <fullName evidence="1">Uncharacterized protein</fullName>
    </submittedName>
</protein>
<proteinExistence type="predicted"/>
<reference evidence="1" key="1">
    <citation type="journal article" date="2014" name="Int. J. Syst. Evol. Microbiol.">
        <title>Complete genome sequence of Corynebacterium casei LMG S-19264T (=DSM 44701T), isolated from a smear-ripened cheese.</title>
        <authorList>
            <consortium name="US DOE Joint Genome Institute (JGI-PGF)"/>
            <person name="Walter F."/>
            <person name="Albersmeier A."/>
            <person name="Kalinowski J."/>
            <person name="Ruckert C."/>
        </authorList>
    </citation>
    <scope>NUCLEOTIDE SEQUENCE</scope>
    <source>
        <strain evidence="1">JCM 14719</strain>
    </source>
</reference>
<evidence type="ECO:0000313" key="2">
    <source>
        <dbReference type="Proteomes" id="UP000637720"/>
    </source>
</evidence>
<evidence type="ECO:0000313" key="1">
    <source>
        <dbReference type="EMBL" id="GGJ93975.1"/>
    </source>
</evidence>
<dbReference type="RefSeq" id="WP_188816681.1">
    <property type="nucleotide sequence ID" value="NZ_BMOF01000005.1"/>
</dbReference>
<gene>
    <name evidence="1" type="ORF">GCM10007043_04670</name>
</gene>
<sequence>MVTVTFFPGCKQVKVRPGTTLLEAARRARMFLPSRYSAVAVTVPEQAAGGRPRGLSAPS</sequence>
<comment type="caution">
    <text evidence="1">The sequence shown here is derived from an EMBL/GenBank/DDBJ whole genome shotgun (WGS) entry which is preliminary data.</text>
</comment>
<keyword evidence="2" id="KW-1185">Reference proteome</keyword>
<organism evidence="1 2">
    <name type="scientific">Calditerricola satsumensis</name>
    <dbReference type="NCBI Taxonomy" id="373054"/>
    <lineage>
        <taxon>Bacteria</taxon>
        <taxon>Bacillati</taxon>
        <taxon>Bacillota</taxon>
        <taxon>Bacilli</taxon>
        <taxon>Bacillales</taxon>
        <taxon>Bacillaceae</taxon>
        <taxon>Calditerricola</taxon>
    </lineage>
</organism>
<name>A0A8J3FAW1_9BACI</name>
<dbReference type="AlphaFoldDB" id="A0A8J3FAW1"/>
<reference evidence="1" key="2">
    <citation type="submission" date="2020-09" db="EMBL/GenBank/DDBJ databases">
        <authorList>
            <person name="Sun Q."/>
            <person name="Ohkuma M."/>
        </authorList>
    </citation>
    <scope>NUCLEOTIDE SEQUENCE</scope>
    <source>
        <strain evidence="1">JCM 14719</strain>
    </source>
</reference>
<dbReference type="Proteomes" id="UP000637720">
    <property type="component" value="Unassembled WGS sequence"/>
</dbReference>
<dbReference type="EMBL" id="BMOF01000005">
    <property type="protein sequence ID" value="GGJ93975.1"/>
    <property type="molecule type" value="Genomic_DNA"/>
</dbReference>
<accession>A0A8J3FAW1</accession>